<dbReference type="Proteomes" id="UP000249890">
    <property type="component" value="Chromosome"/>
</dbReference>
<dbReference type="KEGG" id="pdh:B9T62_18455"/>
<protein>
    <submittedName>
        <fullName evidence="1">Uncharacterized protein</fullName>
    </submittedName>
</protein>
<evidence type="ECO:0000313" key="1">
    <source>
        <dbReference type="EMBL" id="ASA22589.1"/>
    </source>
</evidence>
<reference evidence="1 2" key="1">
    <citation type="submission" date="2017-06" db="EMBL/GenBank/DDBJ databases">
        <title>Complete genome sequence of Paenibacillus donghaensis KCTC 13049T isolated from East Sea sediment, South Korea.</title>
        <authorList>
            <person name="Jung B.K."/>
            <person name="Hong S.-J."/>
            <person name="Shin J.-H."/>
        </authorList>
    </citation>
    <scope>NUCLEOTIDE SEQUENCE [LARGE SCALE GENOMIC DNA]</scope>
    <source>
        <strain evidence="1 2">KCTC 13049</strain>
    </source>
</reference>
<proteinExistence type="predicted"/>
<organism evidence="1 2">
    <name type="scientific">Paenibacillus donghaensis</name>
    <dbReference type="NCBI Taxonomy" id="414771"/>
    <lineage>
        <taxon>Bacteria</taxon>
        <taxon>Bacillati</taxon>
        <taxon>Bacillota</taxon>
        <taxon>Bacilli</taxon>
        <taxon>Bacillales</taxon>
        <taxon>Paenibacillaceae</taxon>
        <taxon>Paenibacillus</taxon>
    </lineage>
</organism>
<dbReference type="EMBL" id="CP021780">
    <property type="protein sequence ID" value="ASA22589.1"/>
    <property type="molecule type" value="Genomic_DNA"/>
</dbReference>
<dbReference type="AlphaFoldDB" id="A0A2Z2KJT1"/>
<sequence>MNLYKIMFEHFAPKDSKAGIVTYLQAKSDEEVYEWLKSDPVAGNEGKIITSYKYKEEDDEIYDVYDKEYNCIGQENFKERMIRLRGDMFDEDAEVEGAYYGVTLYGWECVRENIPNMLLDIMRLSGVAIEEINRS</sequence>
<name>A0A2Z2KJT1_9BACL</name>
<evidence type="ECO:0000313" key="2">
    <source>
        <dbReference type="Proteomes" id="UP000249890"/>
    </source>
</evidence>
<keyword evidence="2" id="KW-1185">Reference proteome</keyword>
<gene>
    <name evidence="1" type="ORF">B9T62_18455</name>
</gene>
<accession>A0A2Z2KJT1</accession>
<dbReference type="RefSeq" id="WP_087916587.1">
    <property type="nucleotide sequence ID" value="NZ_CP021780.1"/>
</dbReference>